<evidence type="ECO:0000313" key="3">
    <source>
        <dbReference type="Proteomes" id="UP001430953"/>
    </source>
</evidence>
<proteinExistence type="predicted"/>
<organism evidence="2 3">
    <name type="scientific">Cardiocondyla obscurior</name>
    <dbReference type="NCBI Taxonomy" id="286306"/>
    <lineage>
        <taxon>Eukaryota</taxon>
        <taxon>Metazoa</taxon>
        <taxon>Ecdysozoa</taxon>
        <taxon>Arthropoda</taxon>
        <taxon>Hexapoda</taxon>
        <taxon>Insecta</taxon>
        <taxon>Pterygota</taxon>
        <taxon>Neoptera</taxon>
        <taxon>Endopterygota</taxon>
        <taxon>Hymenoptera</taxon>
        <taxon>Apocrita</taxon>
        <taxon>Aculeata</taxon>
        <taxon>Formicoidea</taxon>
        <taxon>Formicidae</taxon>
        <taxon>Myrmicinae</taxon>
        <taxon>Cardiocondyla</taxon>
    </lineage>
</organism>
<dbReference type="EMBL" id="JADYXP020000026">
    <property type="protein sequence ID" value="KAL0100579.1"/>
    <property type="molecule type" value="Genomic_DNA"/>
</dbReference>
<accession>A0AAW2EDY1</accession>
<feature type="compositionally biased region" description="Basic and acidic residues" evidence="1">
    <location>
        <begin position="110"/>
        <end position="127"/>
    </location>
</feature>
<name>A0AAW2EDY1_9HYME</name>
<sequence length="155" mass="18054">MLKSENALSYKKIRRGKKKKKILTPAFLPPSLENAKENSKPRILQVKEFFGKVKIIPKRKIDEGEKINKPPLASGNREELLEKLQPLKRKEIAVQTIRTTKETGNQAEPSTKEESTQTDKREKYPLHYPGDDRWRPILVTLTSLHISYREHRQSK</sequence>
<reference evidence="2 3" key="1">
    <citation type="submission" date="2023-03" db="EMBL/GenBank/DDBJ databases">
        <title>High recombination rates correlate with genetic variation in Cardiocondyla obscurior ants.</title>
        <authorList>
            <person name="Errbii M."/>
        </authorList>
    </citation>
    <scope>NUCLEOTIDE SEQUENCE [LARGE SCALE GENOMIC DNA]</scope>
    <source>
        <strain evidence="2">Alpha-2009</strain>
        <tissue evidence="2">Whole body</tissue>
    </source>
</reference>
<dbReference type="Proteomes" id="UP001430953">
    <property type="component" value="Unassembled WGS sequence"/>
</dbReference>
<gene>
    <name evidence="2" type="ORF">PUN28_019722</name>
</gene>
<protein>
    <submittedName>
        <fullName evidence="2">Uncharacterized protein</fullName>
    </submittedName>
</protein>
<comment type="caution">
    <text evidence="2">The sequence shown here is derived from an EMBL/GenBank/DDBJ whole genome shotgun (WGS) entry which is preliminary data.</text>
</comment>
<feature type="region of interest" description="Disordered" evidence="1">
    <location>
        <begin position="95"/>
        <end position="127"/>
    </location>
</feature>
<evidence type="ECO:0000313" key="2">
    <source>
        <dbReference type="EMBL" id="KAL0100579.1"/>
    </source>
</evidence>
<evidence type="ECO:0000256" key="1">
    <source>
        <dbReference type="SAM" id="MobiDB-lite"/>
    </source>
</evidence>
<dbReference type="AlphaFoldDB" id="A0AAW2EDY1"/>
<keyword evidence="3" id="KW-1185">Reference proteome</keyword>
<feature type="compositionally biased region" description="Polar residues" evidence="1">
    <location>
        <begin position="96"/>
        <end position="109"/>
    </location>
</feature>